<dbReference type="EMBL" id="BSPC01000002">
    <property type="protein sequence ID" value="GLS17022.1"/>
    <property type="molecule type" value="Genomic_DNA"/>
</dbReference>
<protein>
    <submittedName>
        <fullName evidence="1">Uncharacterized protein</fullName>
    </submittedName>
</protein>
<comment type="caution">
    <text evidence="1">The sequence shown here is derived from an EMBL/GenBank/DDBJ whole genome shotgun (WGS) entry which is preliminary data.</text>
</comment>
<organism evidence="1 2">
    <name type="scientific">Labrys miyagiensis</name>
    <dbReference type="NCBI Taxonomy" id="346912"/>
    <lineage>
        <taxon>Bacteria</taxon>
        <taxon>Pseudomonadati</taxon>
        <taxon>Pseudomonadota</taxon>
        <taxon>Alphaproteobacteria</taxon>
        <taxon>Hyphomicrobiales</taxon>
        <taxon>Xanthobacteraceae</taxon>
        <taxon>Labrys</taxon>
    </lineage>
</organism>
<reference evidence="2" key="1">
    <citation type="journal article" date="2019" name="Int. J. Syst. Evol. Microbiol.">
        <title>The Global Catalogue of Microorganisms (GCM) 10K type strain sequencing project: providing services to taxonomists for standard genome sequencing and annotation.</title>
        <authorList>
            <consortium name="The Broad Institute Genomics Platform"/>
            <consortium name="The Broad Institute Genome Sequencing Center for Infectious Disease"/>
            <person name="Wu L."/>
            <person name="Ma J."/>
        </authorList>
    </citation>
    <scope>NUCLEOTIDE SEQUENCE [LARGE SCALE GENOMIC DNA]</scope>
    <source>
        <strain evidence="2">NBRC 101365</strain>
    </source>
</reference>
<proteinExistence type="predicted"/>
<sequence>MKPKRGLNRNAPPLDKGGRASLLLDLPADKVALLVKVVVDQAVDGNEFLRCFLFHRN</sequence>
<evidence type="ECO:0000313" key="1">
    <source>
        <dbReference type="EMBL" id="GLS17022.1"/>
    </source>
</evidence>
<name>A0ABQ6CFL8_9HYPH</name>
<dbReference type="Proteomes" id="UP001156882">
    <property type="component" value="Unassembled WGS sequence"/>
</dbReference>
<accession>A0ABQ6CFL8</accession>
<evidence type="ECO:0000313" key="2">
    <source>
        <dbReference type="Proteomes" id="UP001156882"/>
    </source>
</evidence>
<keyword evidence="2" id="KW-1185">Reference proteome</keyword>
<gene>
    <name evidence="1" type="ORF">GCM10007874_00370</name>
</gene>